<dbReference type="SUPFAM" id="SSF52540">
    <property type="entry name" value="P-loop containing nucleoside triphosphate hydrolases"/>
    <property type="match status" value="1"/>
</dbReference>
<organism evidence="3 4">
    <name type="scientific">Corynebacterium freneyi DNF00450</name>
    <dbReference type="NCBI Taxonomy" id="1287475"/>
    <lineage>
        <taxon>Bacteria</taxon>
        <taxon>Bacillati</taxon>
        <taxon>Actinomycetota</taxon>
        <taxon>Actinomycetes</taxon>
        <taxon>Mycobacteriales</taxon>
        <taxon>Corynebacteriaceae</taxon>
        <taxon>Corynebacterium</taxon>
    </lineage>
</organism>
<protein>
    <recommendedName>
        <fullName evidence="2">ArsA/GET3 Anion-transporting ATPase-like domain-containing protein</fullName>
    </recommendedName>
</protein>
<feature type="domain" description="ArsA/GET3 Anion-transporting ATPase-like" evidence="2">
    <location>
        <begin position="29"/>
        <end position="276"/>
    </location>
</feature>
<dbReference type="EMBL" id="JRNE01000058">
    <property type="protein sequence ID" value="KGF16185.1"/>
    <property type="molecule type" value="Genomic_DNA"/>
</dbReference>
<comment type="caution">
    <text evidence="3">The sequence shown here is derived from an EMBL/GenBank/DDBJ whole genome shotgun (WGS) entry which is preliminary data.</text>
</comment>
<dbReference type="InterPro" id="IPR025723">
    <property type="entry name" value="ArsA/GET3_ATPase-like"/>
</dbReference>
<dbReference type="PANTHER" id="PTHR10803:SF26">
    <property type="entry name" value="ANION TRANSPORTER ATPASE-RELATED"/>
    <property type="match status" value="1"/>
</dbReference>
<dbReference type="InterPro" id="IPR027417">
    <property type="entry name" value="P-loop_NTPase"/>
</dbReference>
<dbReference type="GO" id="GO:0016887">
    <property type="term" value="F:ATP hydrolysis activity"/>
    <property type="evidence" value="ECO:0007669"/>
    <property type="project" value="InterPro"/>
</dbReference>
<dbReference type="Proteomes" id="UP000029548">
    <property type="component" value="Unassembled WGS sequence"/>
</dbReference>
<evidence type="ECO:0000313" key="4">
    <source>
        <dbReference type="Proteomes" id="UP000029548"/>
    </source>
</evidence>
<proteinExistence type="predicted"/>
<gene>
    <name evidence="3" type="ORF">HMPREF1650_08700</name>
</gene>
<evidence type="ECO:0000256" key="1">
    <source>
        <dbReference type="SAM" id="MobiDB-lite"/>
    </source>
</evidence>
<name>A0A095Y161_9CORY</name>
<dbReference type="AlphaFoldDB" id="A0A095Y161"/>
<dbReference type="CDD" id="cd02035">
    <property type="entry name" value="ArsA"/>
    <property type="match status" value="1"/>
</dbReference>
<accession>A0A095Y161</accession>
<evidence type="ECO:0000259" key="2">
    <source>
        <dbReference type="Pfam" id="PF02374"/>
    </source>
</evidence>
<feature type="region of interest" description="Disordered" evidence="1">
    <location>
        <begin position="1"/>
        <end position="28"/>
    </location>
</feature>
<evidence type="ECO:0000313" key="3">
    <source>
        <dbReference type="EMBL" id="KGF16185.1"/>
    </source>
</evidence>
<dbReference type="eggNOG" id="COG0003">
    <property type="taxonomic scope" value="Bacteria"/>
</dbReference>
<feature type="compositionally biased region" description="Low complexity" evidence="1">
    <location>
        <begin position="306"/>
        <end position="332"/>
    </location>
</feature>
<dbReference type="Pfam" id="PF02374">
    <property type="entry name" value="ArsA_ATPase"/>
    <property type="match status" value="1"/>
</dbReference>
<dbReference type="InterPro" id="IPR016300">
    <property type="entry name" value="ATPase_ArsA/GET3"/>
</dbReference>
<dbReference type="PANTHER" id="PTHR10803">
    <property type="entry name" value="ARSENICAL PUMP-DRIVING ATPASE ARSENITE-TRANSLOCATING ATPASE"/>
    <property type="match status" value="1"/>
</dbReference>
<reference evidence="3 4" key="1">
    <citation type="submission" date="2014-07" db="EMBL/GenBank/DDBJ databases">
        <authorList>
            <person name="McCorrison J."/>
            <person name="Sanka R."/>
            <person name="Torralba M."/>
            <person name="Gillis M."/>
            <person name="Haft D.H."/>
            <person name="Methe B."/>
            <person name="Sutton G."/>
            <person name="Nelson K.E."/>
        </authorList>
    </citation>
    <scope>NUCLEOTIDE SEQUENCE [LARGE SCALE GENOMIC DNA]</scope>
    <source>
        <strain evidence="3 4">DNF00450</strain>
    </source>
</reference>
<dbReference type="GO" id="GO:0005524">
    <property type="term" value="F:ATP binding"/>
    <property type="evidence" value="ECO:0007669"/>
    <property type="project" value="InterPro"/>
</dbReference>
<feature type="region of interest" description="Disordered" evidence="1">
    <location>
        <begin position="304"/>
        <end position="332"/>
    </location>
</feature>
<dbReference type="Gene3D" id="3.40.50.300">
    <property type="entry name" value="P-loop containing nucleotide triphosphate hydrolases"/>
    <property type="match status" value="1"/>
</dbReference>
<dbReference type="RefSeq" id="WP_035122633.1">
    <property type="nucleotide sequence ID" value="NZ_JRNE01000058.1"/>
</dbReference>
<sequence>MPDTTNTARGNGEAMGRDRDTRAGSGDPRVIVMVGSGGVGKTTSAAALAIGLADTGLRTVVLTIDPAKRLAQALGLDELGDTPQPVAGQDRLHALMLDQNARFGALLAEAGAPELADNRVTVTVARSFGGLQEYLAMDLLAKLHDSGEWDAIVVDTPPALSALDFLDSADRVRRLVRHPLMRLLTSSSSLVGTGVMLLGQIVGSETLAQAAAFARGLRPVADSMLVRSQAMRDRLGDAGEFLLVTAPTAEALREARSFAGSLGEQGLPVTSVVVNRTHQVPVALRGRELNWGDAAGGGVEVRADSAAEAPAPGGATEAPEADSAAEAPAPGAMAAMRRIHESRVELAAAEEKQINRFVRRFPDAPLTHVPSMSGGVTSIDDLRTLAKRILPALD</sequence>